<dbReference type="EMBL" id="JAAFYZ010000134">
    <property type="protein sequence ID" value="MBS2551307.1"/>
    <property type="molecule type" value="Genomic_DNA"/>
</dbReference>
<feature type="transmembrane region" description="Helical" evidence="6">
    <location>
        <begin position="333"/>
        <end position="351"/>
    </location>
</feature>
<dbReference type="Proteomes" id="UP000730482">
    <property type="component" value="Unassembled WGS sequence"/>
</dbReference>
<organism evidence="8 9">
    <name type="scientific">Catenulispora pinistramenti</name>
    <dbReference type="NCBI Taxonomy" id="2705254"/>
    <lineage>
        <taxon>Bacteria</taxon>
        <taxon>Bacillati</taxon>
        <taxon>Actinomycetota</taxon>
        <taxon>Actinomycetes</taxon>
        <taxon>Catenulisporales</taxon>
        <taxon>Catenulisporaceae</taxon>
        <taxon>Catenulispora</taxon>
    </lineage>
</organism>
<feature type="transmembrane region" description="Helical" evidence="6">
    <location>
        <begin position="36"/>
        <end position="57"/>
    </location>
</feature>
<comment type="subcellular location">
    <subcellularLocation>
        <location evidence="1">Cell membrane</location>
        <topology evidence="1">Multi-pass membrane protein</topology>
    </subcellularLocation>
</comment>
<evidence type="ECO:0000256" key="6">
    <source>
        <dbReference type="SAM" id="Phobius"/>
    </source>
</evidence>
<feature type="transmembrane region" description="Helical" evidence="6">
    <location>
        <begin position="93"/>
        <end position="114"/>
    </location>
</feature>
<keyword evidence="3 6" id="KW-1133">Transmembrane helix</keyword>
<feature type="transmembrane region" description="Helical" evidence="6">
    <location>
        <begin position="268"/>
        <end position="286"/>
    </location>
</feature>
<proteinExistence type="predicted"/>
<feature type="transmembrane region" description="Helical" evidence="6">
    <location>
        <begin position="292"/>
        <end position="312"/>
    </location>
</feature>
<dbReference type="InterPro" id="IPR020846">
    <property type="entry name" value="MFS_dom"/>
</dbReference>
<feature type="transmembrane region" description="Helical" evidence="6">
    <location>
        <begin position="126"/>
        <end position="145"/>
    </location>
</feature>
<evidence type="ECO:0000256" key="5">
    <source>
        <dbReference type="SAM" id="MobiDB-lite"/>
    </source>
</evidence>
<reference evidence="8 9" key="1">
    <citation type="submission" date="2020-02" db="EMBL/GenBank/DDBJ databases">
        <title>Acidophilic actinobacteria isolated from forest soil.</title>
        <authorList>
            <person name="Golinska P."/>
        </authorList>
    </citation>
    <scope>NUCLEOTIDE SEQUENCE [LARGE SCALE GENOMIC DNA]</scope>
    <source>
        <strain evidence="8 9">NL8</strain>
    </source>
</reference>
<feature type="domain" description="Major facilitator superfamily (MFS) profile" evidence="7">
    <location>
        <begin position="1"/>
        <end position="385"/>
    </location>
</feature>
<evidence type="ECO:0000256" key="2">
    <source>
        <dbReference type="ARBA" id="ARBA00022692"/>
    </source>
</evidence>
<dbReference type="PANTHER" id="PTHR42910:SF1">
    <property type="entry name" value="MAJOR FACILITATOR SUPERFAMILY (MFS) PROFILE DOMAIN-CONTAINING PROTEIN"/>
    <property type="match status" value="1"/>
</dbReference>
<dbReference type="PROSITE" id="PS50850">
    <property type="entry name" value="MFS"/>
    <property type="match status" value="1"/>
</dbReference>
<sequence length="414" mass="42415">MGFALLLAVAGGLSVANVYYAQPLLAQIGDALHVSAGSLGLTTAVTQLGYLLGLILLVPLGDLVDPRKLISRLAFAAGIGLTAAGLADGPAPFFAACAVVGVASAVVQVIVAYAAVLSPPERRGRVLGVVTSGVVLGILLARTASGLVASALGWRAAFLLPAVVMVVMAAALSRLPSRPRPQTTPVPYRRLITSVFTLTARNRTFRIRSLLALFLFGCFGALWGSVALPLAEAPWHLSTSQIGLFGIAGAAGALSASGAGRLADRGRAPLVTGVTLVLLLASWAAIGTAEFSLPLLIVGIVVLDFAGQALHVTNQHLIVADDPTATSRVIGGYMVYYSLGTGGGAIIATSLYSAWGWGAVCTFGAAMAVLALAVWLYELIRPTAGVKQVSDPAPSATPSVNSVKSRHIRTHARS</sequence>
<feature type="transmembrane region" description="Helical" evidence="6">
    <location>
        <begin position="237"/>
        <end position="256"/>
    </location>
</feature>
<evidence type="ECO:0000256" key="1">
    <source>
        <dbReference type="ARBA" id="ARBA00004651"/>
    </source>
</evidence>
<dbReference type="SUPFAM" id="SSF103473">
    <property type="entry name" value="MFS general substrate transporter"/>
    <property type="match status" value="1"/>
</dbReference>
<comment type="caution">
    <text evidence="8">The sequence shown here is derived from an EMBL/GenBank/DDBJ whole genome shotgun (WGS) entry which is preliminary data.</text>
</comment>
<feature type="region of interest" description="Disordered" evidence="5">
    <location>
        <begin position="388"/>
        <end position="414"/>
    </location>
</feature>
<feature type="transmembrane region" description="Helical" evidence="6">
    <location>
        <begin position="210"/>
        <end position="231"/>
    </location>
</feature>
<evidence type="ECO:0000256" key="4">
    <source>
        <dbReference type="ARBA" id="ARBA00023136"/>
    </source>
</evidence>
<dbReference type="PANTHER" id="PTHR42910">
    <property type="entry name" value="TRANSPORTER SCO4007-RELATED"/>
    <property type="match status" value="1"/>
</dbReference>
<keyword evidence="2 6" id="KW-0812">Transmembrane</keyword>
<feature type="compositionally biased region" description="Basic residues" evidence="5">
    <location>
        <begin position="404"/>
        <end position="414"/>
    </location>
</feature>
<name>A0ABS5KYZ1_9ACTN</name>
<dbReference type="Gene3D" id="1.20.1250.20">
    <property type="entry name" value="MFS general substrate transporter like domains"/>
    <property type="match status" value="1"/>
</dbReference>
<keyword evidence="4 6" id="KW-0472">Membrane</keyword>
<feature type="transmembrane region" description="Helical" evidence="6">
    <location>
        <begin position="69"/>
        <end position="87"/>
    </location>
</feature>
<dbReference type="RefSeq" id="WP_212015671.1">
    <property type="nucleotide sequence ID" value="NZ_JAAFYZ010000134.1"/>
</dbReference>
<dbReference type="InterPro" id="IPR036259">
    <property type="entry name" value="MFS_trans_sf"/>
</dbReference>
<evidence type="ECO:0000259" key="7">
    <source>
        <dbReference type="PROSITE" id="PS50850"/>
    </source>
</evidence>
<protein>
    <submittedName>
        <fullName evidence="8">MFS transporter</fullName>
    </submittedName>
</protein>
<dbReference type="CDD" id="cd17324">
    <property type="entry name" value="MFS_NepI_like"/>
    <property type="match status" value="1"/>
</dbReference>
<keyword evidence="9" id="KW-1185">Reference proteome</keyword>
<gene>
    <name evidence="8" type="ORF">KGQ19_31010</name>
</gene>
<evidence type="ECO:0000313" key="9">
    <source>
        <dbReference type="Proteomes" id="UP000730482"/>
    </source>
</evidence>
<dbReference type="Pfam" id="PF07690">
    <property type="entry name" value="MFS_1"/>
    <property type="match status" value="1"/>
</dbReference>
<evidence type="ECO:0000313" key="8">
    <source>
        <dbReference type="EMBL" id="MBS2551307.1"/>
    </source>
</evidence>
<accession>A0ABS5KYZ1</accession>
<evidence type="ECO:0000256" key="3">
    <source>
        <dbReference type="ARBA" id="ARBA00022989"/>
    </source>
</evidence>
<feature type="transmembrane region" description="Helical" evidence="6">
    <location>
        <begin position="151"/>
        <end position="172"/>
    </location>
</feature>
<feature type="transmembrane region" description="Helical" evidence="6">
    <location>
        <begin position="357"/>
        <end position="377"/>
    </location>
</feature>
<dbReference type="InterPro" id="IPR011701">
    <property type="entry name" value="MFS"/>
</dbReference>